<evidence type="ECO:0000313" key="4">
    <source>
        <dbReference type="Proteomes" id="UP000014760"/>
    </source>
</evidence>
<sequence>MARFEVAKAKAKMLVAKKVELRIADLFRSCGRGVARTEAIFKELRRWTEWQREEALMSLVRSDGSVAEGEEEVKEEVARVWGSVLNAEYGVAKETFEMVEGDKPVSMSELDRALQQLKCGKAMDDSGVMGEYVRGLGEREGQALREEFYVILRDGVVPGEWRSRVALLSKNDDRRVVLNYRPVAIINILCKTFMHVLKEMAEILRTVGVVMEKFGMEISEANSSVVRFNREPRQEKWKFGWTGIRWCKESPGGALLRRAKMAFVRKILWGGSMVAEVGRAALLEIGLQSRWWKEVERMALRFHWDELAHSIWKRRVSDTGREMCGVGEDWVRDMTKDKMNERVMEVGKEEWKRSLQSTELTRKFVLFDVDTHKVSGVIFRELKNVKWPKIKTLLANRYVNANFSEAQKEALDRIEQRPWEGLYNYITTFEMILNEAYQALPLDQTSLIRTFLSGLSDRDMAKVLLET</sequence>
<reference evidence="4" key="1">
    <citation type="submission" date="2012-12" db="EMBL/GenBank/DDBJ databases">
        <authorList>
            <person name="Hellsten U."/>
            <person name="Grimwood J."/>
            <person name="Chapman J.A."/>
            <person name="Shapiro H."/>
            <person name="Aerts A."/>
            <person name="Otillar R.P."/>
            <person name="Terry A.Y."/>
            <person name="Boore J.L."/>
            <person name="Simakov O."/>
            <person name="Marletaz F."/>
            <person name="Cho S.-J."/>
            <person name="Edsinger-Gonzales E."/>
            <person name="Havlak P."/>
            <person name="Kuo D.-H."/>
            <person name="Larsson T."/>
            <person name="Lv J."/>
            <person name="Arendt D."/>
            <person name="Savage R."/>
            <person name="Osoegawa K."/>
            <person name="de Jong P."/>
            <person name="Lindberg D.R."/>
            <person name="Seaver E.C."/>
            <person name="Weisblat D.A."/>
            <person name="Putnam N.H."/>
            <person name="Grigoriev I.V."/>
            <person name="Rokhsar D.S."/>
        </authorList>
    </citation>
    <scope>NUCLEOTIDE SEQUENCE</scope>
    <source>
        <strain evidence="4">I ESC-2004</strain>
    </source>
</reference>
<evidence type="ECO:0000313" key="3">
    <source>
        <dbReference type="EnsemblMetazoa" id="CapteP198440"/>
    </source>
</evidence>
<dbReference type="Proteomes" id="UP000014760">
    <property type="component" value="Unassembled WGS sequence"/>
</dbReference>
<name>R7U432_CAPTE</name>
<feature type="domain" description="Retrotransposon gag" evidence="1">
    <location>
        <begin position="385"/>
        <end position="456"/>
    </location>
</feature>
<reference evidence="2 4" key="2">
    <citation type="journal article" date="2013" name="Nature">
        <title>Insights into bilaterian evolution from three spiralian genomes.</title>
        <authorList>
            <person name="Simakov O."/>
            <person name="Marletaz F."/>
            <person name="Cho S.J."/>
            <person name="Edsinger-Gonzales E."/>
            <person name="Havlak P."/>
            <person name="Hellsten U."/>
            <person name="Kuo D.H."/>
            <person name="Larsson T."/>
            <person name="Lv J."/>
            <person name="Arendt D."/>
            <person name="Savage R."/>
            <person name="Osoegawa K."/>
            <person name="de Jong P."/>
            <person name="Grimwood J."/>
            <person name="Chapman J.A."/>
            <person name="Shapiro H."/>
            <person name="Aerts A."/>
            <person name="Otillar R.P."/>
            <person name="Terry A.Y."/>
            <person name="Boore J.L."/>
            <person name="Grigoriev I.V."/>
            <person name="Lindberg D.R."/>
            <person name="Seaver E.C."/>
            <person name="Weisblat D.A."/>
            <person name="Putnam N.H."/>
            <person name="Rokhsar D.S."/>
        </authorList>
    </citation>
    <scope>NUCLEOTIDE SEQUENCE</scope>
    <source>
        <strain evidence="2 4">I ESC-2004</strain>
    </source>
</reference>
<dbReference type="InterPro" id="IPR005162">
    <property type="entry name" value="Retrotrans_gag_dom"/>
</dbReference>
<dbReference type="EMBL" id="KB308420">
    <property type="protein sequence ID" value="ELT97920.1"/>
    <property type="molecule type" value="Genomic_DNA"/>
</dbReference>
<protein>
    <recommendedName>
        <fullName evidence="1">Retrotransposon gag domain-containing protein</fullName>
    </recommendedName>
</protein>
<dbReference type="EnsemblMetazoa" id="CapteT198440">
    <property type="protein sequence ID" value="CapteP198440"/>
    <property type="gene ID" value="CapteG198440"/>
</dbReference>
<reference evidence="3" key="3">
    <citation type="submission" date="2015-06" db="UniProtKB">
        <authorList>
            <consortium name="EnsemblMetazoa"/>
        </authorList>
    </citation>
    <scope>IDENTIFICATION</scope>
</reference>
<dbReference type="AlphaFoldDB" id="R7U432"/>
<proteinExistence type="predicted"/>
<evidence type="ECO:0000313" key="2">
    <source>
        <dbReference type="EMBL" id="ELT97920.1"/>
    </source>
</evidence>
<organism evidence="2">
    <name type="scientific">Capitella teleta</name>
    <name type="common">Polychaete worm</name>
    <dbReference type="NCBI Taxonomy" id="283909"/>
    <lineage>
        <taxon>Eukaryota</taxon>
        <taxon>Metazoa</taxon>
        <taxon>Spiralia</taxon>
        <taxon>Lophotrochozoa</taxon>
        <taxon>Annelida</taxon>
        <taxon>Polychaeta</taxon>
        <taxon>Sedentaria</taxon>
        <taxon>Scolecida</taxon>
        <taxon>Capitellidae</taxon>
        <taxon>Capitella</taxon>
    </lineage>
</organism>
<dbReference type="Pfam" id="PF03732">
    <property type="entry name" value="Retrotrans_gag"/>
    <property type="match status" value="1"/>
</dbReference>
<keyword evidence="4" id="KW-1185">Reference proteome</keyword>
<accession>R7U432</accession>
<dbReference type="EMBL" id="AMQN01010694">
    <property type="status" value="NOT_ANNOTATED_CDS"/>
    <property type="molecule type" value="Genomic_DNA"/>
</dbReference>
<gene>
    <name evidence="2" type="ORF">CAPTEDRAFT_198440</name>
</gene>
<evidence type="ECO:0000259" key="1">
    <source>
        <dbReference type="Pfam" id="PF03732"/>
    </source>
</evidence>
<dbReference type="EMBL" id="AMQN01010693">
    <property type="status" value="NOT_ANNOTATED_CDS"/>
    <property type="molecule type" value="Genomic_DNA"/>
</dbReference>
<dbReference type="HOGENOM" id="CLU_585601_0_0_1"/>